<evidence type="ECO:0000313" key="2">
    <source>
        <dbReference type="Proteomes" id="UP001586593"/>
    </source>
</evidence>
<comment type="caution">
    <text evidence="1">The sequence shown here is derived from an EMBL/GenBank/DDBJ whole genome shotgun (WGS) entry which is preliminary data.</text>
</comment>
<keyword evidence="2" id="KW-1185">Reference proteome</keyword>
<protein>
    <submittedName>
        <fullName evidence="1">Uncharacterized protein</fullName>
    </submittedName>
</protein>
<dbReference type="Proteomes" id="UP001586593">
    <property type="component" value="Unassembled WGS sequence"/>
</dbReference>
<evidence type="ECO:0000313" key="1">
    <source>
        <dbReference type="EMBL" id="KAL1835257.1"/>
    </source>
</evidence>
<dbReference type="EMBL" id="JAZHXJ010003309">
    <property type="protein sequence ID" value="KAL1835257.1"/>
    <property type="molecule type" value="Genomic_DNA"/>
</dbReference>
<name>A0ABR3V0B4_9PEZI</name>
<sequence>MAFAFRVAINPSLRRRAGYELRMSNLPIQLKVYCVTPSLRLGRGRTIKTAETALPLFARGMGKNEQGDQDSDPFPCMSLATKQNRLSSRECTHDLGSLNTPDPF</sequence>
<proteinExistence type="predicted"/>
<gene>
    <name evidence="1" type="ORF">VTK73DRAFT_5916</name>
</gene>
<reference evidence="1 2" key="1">
    <citation type="journal article" date="2024" name="Commun. Biol.">
        <title>Comparative genomic analysis of thermophilic fungi reveals convergent evolutionary adaptations and gene losses.</title>
        <authorList>
            <person name="Steindorff A.S."/>
            <person name="Aguilar-Pontes M.V."/>
            <person name="Robinson A.J."/>
            <person name="Andreopoulos B."/>
            <person name="LaButti K."/>
            <person name="Kuo A."/>
            <person name="Mondo S."/>
            <person name="Riley R."/>
            <person name="Otillar R."/>
            <person name="Haridas S."/>
            <person name="Lipzen A."/>
            <person name="Grimwood J."/>
            <person name="Schmutz J."/>
            <person name="Clum A."/>
            <person name="Reid I.D."/>
            <person name="Moisan M.C."/>
            <person name="Butler G."/>
            <person name="Nguyen T.T.M."/>
            <person name="Dewar K."/>
            <person name="Conant G."/>
            <person name="Drula E."/>
            <person name="Henrissat B."/>
            <person name="Hansel C."/>
            <person name="Singer S."/>
            <person name="Hutchinson M.I."/>
            <person name="de Vries R.P."/>
            <person name="Natvig D.O."/>
            <person name="Powell A.J."/>
            <person name="Tsang A."/>
            <person name="Grigoriev I.V."/>
        </authorList>
    </citation>
    <scope>NUCLEOTIDE SEQUENCE [LARGE SCALE GENOMIC DNA]</scope>
    <source>
        <strain evidence="1 2">ATCC 24622</strain>
    </source>
</reference>
<accession>A0ABR3V0B4</accession>
<organism evidence="1 2">
    <name type="scientific">Phialemonium thermophilum</name>
    <dbReference type="NCBI Taxonomy" id="223376"/>
    <lineage>
        <taxon>Eukaryota</taxon>
        <taxon>Fungi</taxon>
        <taxon>Dikarya</taxon>
        <taxon>Ascomycota</taxon>
        <taxon>Pezizomycotina</taxon>
        <taxon>Sordariomycetes</taxon>
        <taxon>Sordariomycetidae</taxon>
        <taxon>Cephalothecales</taxon>
        <taxon>Cephalothecaceae</taxon>
        <taxon>Phialemonium</taxon>
    </lineage>
</organism>